<dbReference type="Proteomes" id="UP001295444">
    <property type="component" value="Chromosome 04"/>
</dbReference>
<organism evidence="1 2">
    <name type="scientific">Pelobates cultripes</name>
    <name type="common">Western spadefoot toad</name>
    <dbReference type="NCBI Taxonomy" id="61616"/>
    <lineage>
        <taxon>Eukaryota</taxon>
        <taxon>Metazoa</taxon>
        <taxon>Chordata</taxon>
        <taxon>Craniata</taxon>
        <taxon>Vertebrata</taxon>
        <taxon>Euteleostomi</taxon>
        <taxon>Amphibia</taxon>
        <taxon>Batrachia</taxon>
        <taxon>Anura</taxon>
        <taxon>Pelobatoidea</taxon>
        <taxon>Pelobatidae</taxon>
        <taxon>Pelobates</taxon>
    </lineage>
</organism>
<dbReference type="AlphaFoldDB" id="A0AAD1RW31"/>
<accession>A0AAD1RW31</accession>
<evidence type="ECO:0000313" key="2">
    <source>
        <dbReference type="Proteomes" id="UP001295444"/>
    </source>
</evidence>
<dbReference type="EMBL" id="OW240915">
    <property type="protein sequence ID" value="CAH2282585.1"/>
    <property type="molecule type" value="Genomic_DNA"/>
</dbReference>
<gene>
    <name evidence="1" type="ORF">PECUL_23A004316</name>
</gene>
<sequence>SAEPALTPFGRSWIACLEPVAPAAAITHRVSHSGRCRGQWTQHFRTEHEMLTAGQNGCEKEQHSIIPTSKLVMLYCTGGAKGAATQP</sequence>
<name>A0AAD1RW31_PELCU</name>
<feature type="non-terminal residue" evidence="1">
    <location>
        <position position="87"/>
    </location>
</feature>
<proteinExistence type="predicted"/>
<protein>
    <submittedName>
        <fullName evidence="1">Uncharacterized protein</fullName>
    </submittedName>
</protein>
<reference evidence="1" key="1">
    <citation type="submission" date="2022-03" db="EMBL/GenBank/DDBJ databases">
        <authorList>
            <person name="Alioto T."/>
            <person name="Alioto T."/>
            <person name="Gomez Garrido J."/>
        </authorList>
    </citation>
    <scope>NUCLEOTIDE SEQUENCE</scope>
</reference>
<keyword evidence="2" id="KW-1185">Reference proteome</keyword>
<evidence type="ECO:0000313" key="1">
    <source>
        <dbReference type="EMBL" id="CAH2282585.1"/>
    </source>
</evidence>
<feature type="non-terminal residue" evidence="1">
    <location>
        <position position="1"/>
    </location>
</feature>